<sequence length="169" mass="18550">MALRSRLGPAKEVPFPPYHTLHTKDGGGGFAMDGNGEGPTNEISQREKARLKEMQRLKRQKMLICFCVSVISLGHLLTGEFVEILGEVEVATKLLEDNVGSLLEVKQSAEGTQEVPGLSEVPVHKTDEVWELLKSGSRARSVGSTNANELSSRSHWSETKPDDPSKRVE</sequence>
<evidence type="ECO:0000256" key="3">
    <source>
        <dbReference type="SAM" id="MobiDB-lite"/>
    </source>
</evidence>
<dbReference type="PANTHER" id="PTHR47972">
    <property type="entry name" value="KINESIN-LIKE PROTEIN KLP-3"/>
    <property type="match status" value="1"/>
</dbReference>
<dbReference type="GO" id="GO:0008017">
    <property type="term" value="F:microtubule binding"/>
    <property type="evidence" value="ECO:0007669"/>
    <property type="project" value="InterPro"/>
</dbReference>
<dbReference type="OrthoDB" id="3176171at2759"/>
<evidence type="ECO:0000313" key="5">
    <source>
        <dbReference type="EMBL" id="PWA63334.1"/>
    </source>
</evidence>
<dbReference type="InterPro" id="IPR001752">
    <property type="entry name" value="Kinesin_motor_dom"/>
</dbReference>
<proteinExistence type="inferred from homology"/>
<dbReference type="PROSITE" id="PS50067">
    <property type="entry name" value="KINESIN_MOTOR_2"/>
    <property type="match status" value="1"/>
</dbReference>
<protein>
    <submittedName>
        <fullName evidence="5">Kinesin-like protein KIFC3</fullName>
    </submittedName>
</protein>
<feature type="compositionally biased region" description="Polar residues" evidence="3">
    <location>
        <begin position="142"/>
        <end position="154"/>
    </location>
</feature>
<evidence type="ECO:0000259" key="4">
    <source>
        <dbReference type="PROSITE" id="PS50067"/>
    </source>
</evidence>
<gene>
    <name evidence="5" type="ORF">CTI12_AA354760</name>
</gene>
<keyword evidence="6" id="KW-1185">Reference proteome</keyword>
<comment type="caution">
    <text evidence="5">The sequence shown here is derived from an EMBL/GenBank/DDBJ whole genome shotgun (WGS) entry which is preliminary data.</text>
</comment>
<dbReference type="SUPFAM" id="SSF52540">
    <property type="entry name" value="P-loop containing nucleoside triphosphate hydrolases"/>
    <property type="match status" value="1"/>
</dbReference>
<dbReference type="Gene3D" id="3.40.850.10">
    <property type="entry name" value="Kinesin motor domain"/>
    <property type="match status" value="1"/>
</dbReference>
<evidence type="ECO:0000256" key="2">
    <source>
        <dbReference type="PROSITE-ProRule" id="PRU00283"/>
    </source>
</evidence>
<dbReference type="Proteomes" id="UP000245207">
    <property type="component" value="Unassembled WGS sequence"/>
</dbReference>
<name>A0A2U1MQ48_ARTAN</name>
<dbReference type="GO" id="GO:0003777">
    <property type="term" value="F:microtubule motor activity"/>
    <property type="evidence" value="ECO:0007669"/>
    <property type="project" value="InterPro"/>
</dbReference>
<dbReference type="AlphaFoldDB" id="A0A2U1MQ48"/>
<dbReference type="GO" id="GO:0007018">
    <property type="term" value="P:microtubule-based movement"/>
    <property type="evidence" value="ECO:0007669"/>
    <property type="project" value="InterPro"/>
</dbReference>
<dbReference type="Pfam" id="PF00225">
    <property type="entry name" value="Kinesin"/>
    <property type="match status" value="1"/>
</dbReference>
<dbReference type="GO" id="GO:0005524">
    <property type="term" value="F:ATP binding"/>
    <property type="evidence" value="ECO:0007669"/>
    <property type="project" value="InterPro"/>
</dbReference>
<dbReference type="STRING" id="35608.A0A2U1MQ48"/>
<dbReference type="InterPro" id="IPR027417">
    <property type="entry name" value="P-loop_NTPase"/>
</dbReference>
<dbReference type="InterPro" id="IPR027640">
    <property type="entry name" value="Kinesin-like_fam"/>
</dbReference>
<comment type="similarity">
    <text evidence="2">Belongs to the TRAFAC class myosin-kinesin ATPase superfamily. Kinesin family.</text>
</comment>
<keyword evidence="1" id="KW-0505">Motor protein</keyword>
<feature type="region of interest" description="Disordered" evidence="3">
    <location>
        <begin position="1"/>
        <end position="43"/>
    </location>
</feature>
<feature type="compositionally biased region" description="Basic and acidic residues" evidence="3">
    <location>
        <begin position="155"/>
        <end position="169"/>
    </location>
</feature>
<organism evidence="5 6">
    <name type="scientific">Artemisia annua</name>
    <name type="common">Sweet wormwood</name>
    <dbReference type="NCBI Taxonomy" id="35608"/>
    <lineage>
        <taxon>Eukaryota</taxon>
        <taxon>Viridiplantae</taxon>
        <taxon>Streptophyta</taxon>
        <taxon>Embryophyta</taxon>
        <taxon>Tracheophyta</taxon>
        <taxon>Spermatophyta</taxon>
        <taxon>Magnoliopsida</taxon>
        <taxon>eudicotyledons</taxon>
        <taxon>Gunneridae</taxon>
        <taxon>Pentapetalae</taxon>
        <taxon>asterids</taxon>
        <taxon>campanulids</taxon>
        <taxon>Asterales</taxon>
        <taxon>Asteraceae</taxon>
        <taxon>Asteroideae</taxon>
        <taxon>Anthemideae</taxon>
        <taxon>Artemisiinae</taxon>
        <taxon>Artemisia</taxon>
    </lineage>
</organism>
<feature type="compositionally biased region" description="Gly residues" evidence="3">
    <location>
        <begin position="26"/>
        <end position="37"/>
    </location>
</feature>
<feature type="domain" description="Kinesin motor" evidence="4">
    <location>
        <begin position="1"/>
        <end position="169"/>
    </location>
</feature>
<accession>A0A2U1MQ48</accession>
<evidence type="ECO:0000256" key="1">
    <source>
        <dbReference type="ARBA" id="ARBA00023175"/>
    </source>
</evidence>
<reference evidence="5 6" key="1">
    <citation type="journal article" date="2018" name="Mol. Plant">
        <title>The genome of Artemisia annua provides insight into the evolution of Asteraceae family and artemisinin biosynthesis.</title>
        <authorList>
            <person name="Shen Q."/>
            <person name="Zhang L."/>
            <person name="Liao Z."/>
            <person name="Wang S."/>
            <person name="Yan T."/>
            <person name="Shi P."/>
            <person name="Liu M."/>
            <person name="Fu X."/>
            <person name="Pan Q."/>
            <person name="Wang Y."/>
            <person name="Lv Z."/>
            <person name="Lu X."/>
            <person name="Zhang F."/>
            <person name="Jiang W."/>
            <person name="Ma Y."/>
            <person name="Chen M."/>
            <person name="Hao X."/>
            <person name="Li L."/>
            <person name="Tang Y."/>
            <person name="Lv G."/>
            <person name="Zhou Y."/>
            <person name="Sun X."/>
            <person name="Brodelius P.E."/>
            <person name="Rose J.K.C."/>
            <person name="Tang K."/>
        </authorList>
    </citation>
    <scope>NUCLEOTIDE SEQUENCE [LARGE SCALE GENOMIC DNA]</scope>
    <source>
        <strain evidence="6">cv. Huhao1</strain>
        <tissue evidence="5">Leaf</tissue>
    </source>
</reference>
<dbReference type="EMBL" id="PKPP01004658">
    <property type="protein sequence ID" value="PWA63334.1"/>
    <property type="molecule type" value="Genomic_DNA"/>
</dbReference>
<evidence type="ECO:0000313" key="6">
    <source>
        <dbReference type="Proteomes" id="UP000245207"/>
    </source>
</evidence>
<feature type="region of interest" description="Disordered" evidence="3">
    <location>
        <begin position="138"/>
        <end position="169"/>
    </location>
</feature>
<dbReference type="InterPro" id="IPR036961">
    <property type="entry name" value="Kinesin_motor_dom_sf"/>
</dbReference>
<dbReference type="PANTHER" id="PTHR47972:SF2">
    <property type="entry name" value="KINESIN-LIKE PROTEIN KIN-14S"/>
    <property type="match status" value="1"/>
</dbReference>
<dbReference type="GO" id="GO:0015630">
    <property type="term" value="C:microtubule cytoskeleton"/>
    <property type="evidence" value="ECO:0007669"/>
    <property type="project" value="TreeGrafter"/>
</dbReference>
<comment type="caution">
    <text evidence="2">Lacks conserved residue(s) required for the propagation of feature annotation.</text>
</comment>